<keyword evidence="1" id="KW-0732">Signal</keyword>
<evidence type="ECO:0000259" key="2">
    <source>
        <dbReference type="Pfam" id="PF12697"/>
    </source>
</evidence>
<dbReference type="InterPro" id="IPR029058">
    <property type="entry name" value="AB_hydrolase_fold"/>
</dbReference>
<evidence type="ECO:0000313" key="3">
    <source>
        <dbReference type="EMBL" id="KAK0392644.1"/>
    </source>
</evidence>
<dbReference type="GO" id="GO:0017171">
    <property type="term" value="F:serine hydrolase activity"/>
    <property type="evidence" value="ECO:0007669"/>
    <property type="project" value="TreeGrafter"/>
</dbReference>
<accession>A0AA39LD62</accession>
<feature type="signal peptide" evidence="1">
    <location>
        <begin position="1"/>
        <end position="23"/>
    </location>
</feature>
<reference evidence="3" key="1">
    <citation type="submission" date="2022-10" db="EMBL/GenBank/DDBJ databases">
        <title>Determination and structural analysis of whole genome sequence of Sarocladium strictum F4-1.</title>
        <authorList>
            <person name="Hu L."/>
            <person name="Jiang Y."/>
        </authorList>
    </citation>
    <scope>NUCLEOTIDE SEQUENCE</scope>
    <source>
        <strain evidence="3">F4-1</strain>
    </source>
</reference>
<organism evidence="3 4">
    <name type="scientific">Sarocladium strictum</name>
    <name type="common">Black bundle disease fungus</name>
    <name type="synonym">Acremonium strictum</name>
    <dbReference type="NCBI Taxonomy" id="5046"/>
    <lineage>
        <taxon>Eukaryota</taxon>
        <taxon>Fungi</taxon>
        <taxon>Dikarya</taxon>
        <taxon>Ascomycota</taxon>
        <taxon>Pezizomycotina</taxon>
        <taxon>Sordariomycetes</taxon>
        <taxon>Hypocreomycetidae</taxon>
        <taxon>Hypocreales</taxon>
        <taxon>Sarocladiaceae</taxon>
        <taxon>Sarocladium</taxon>
    </lineage>
</organism>
<keyword evidence="4" id="KW-1185">Reference proteome</keyword>
<dbReference type="Pfam" id="PF12697">
    <property type="entry name" value="Abhydrolase_6"/>
    <property type="match status" value="1"/>
</dbReference>
<dbReference type="PANTHER" id="PTHR46331">
    <property type="entry name" value="VALACYCLOVIR HYDROLASE"/>
    <property type="match status" value="1"/>
</dbReference>
<name>A0AA39LD62_SARSR</name>
<evidence type="ECO:0000256" key="1">
    <source>
        <dbReference type="SAM" id="SignalP"/>
    </source>
</evidence>
<dbReference type="EMBL" id="JAPDFR010000001">
    <property type="protein sequence ID" value="KAK0392644.1"/>
    <property type="molecule type" value="Genomic_DNA"/>
</dbReference>
<gene>
    <name evidence="3" type="ORF">NLU13_2139</name>
</gene>
<dbReference type="InterPro" id="IPR000073">
    <property type="entry name" value="AB_hydrolase_1"/>
</dbReference>
<comment type="caution">
    <text evidence="3">The sequence shown here is derived from an EMBL/GenBank/DDBJ whole genome shotgun (WGS) entry which is preliminary data.</text>
</comment>
<proteinExistence type="predicted"/>
<dbReference type="SUPFAM" id="SSF53474">
    <property type="entry name" value="alpha/beta-Hydrolases"/>
    <property type="match status" value="1"/>
</dbReference>
<protein>
    <recommendedName>
        <fullName evidence="2">AB hydrolase-1 domain-containing protein</fullName>
    </recommendedName>
</protein>
<dbReference type="Gene3D" id="3.40.50.1820">
    <property type="entry name" value="alpha/beta hydrolase"/>
    <property type="match status" value="1"/>
</dbReference>
<evidence type="ECO:0000313" key="4">
    <source>
        <dbReference type="Proteomes" id="UP001175261"/>
    </source>
</evidence>
<dbReference type="AlphaFoldDB" id="A0AA39LD62"/>
<feature type="domain" description="AB hydrolase-1" evidence="2">
    <location>
        <begin position="80"/>
        <end position="303"/>
    </location>
</feature>
<dbReference type="PANTHER" id="PTHR46331:SF2">
    <property type="entry name" value="VALACYCLOVIR HYDROLASE"/>
    <property type="match status" value="1"/>
</dbReference>
<sequence>MMLPKSLFRGCVAICLLAIFAMAAPSSQGTLETYVPLYKTLPPTPELPPSANFQGTVAINGINLWYAHFGPSLQCGRLPVLFLHGGKSCSRWWGEQIDYVSRLGHPVIAIDTRAHGRSSDDIRVPLSYDLFADDVSALMIHLELPRAGLVGWSDGANTALSMAMRYSKQVDRLLAFGANYNPDQVNATGVEGIPFLSDLAARMKRDYISLSPTPGNFATFSARVDTMQSQYPTWSSKDFARIPTSYQDASHAPITWMVDGDSEEVVVRRVPGEIRDMVWGSSLVTLPDVSHFAPVQDPETFNAVIGRWLSRRSNSRRS</sequence>
<dbReference type="Proteomes" id="UP001175261">
    <property type="component" value="Unassembled WGS sequence"/>
</dbReference>
<feature type="chain" id="PRO_5041240443" description="AB hydrolase-1 domain-containing protein" evidence="1">
    <location>
        <begin position="24"/>
        <end position="318"/>
    </location>
</feature>